<dbReference type="EMBL" id="KV442019">
    <property type="protein sequence ID" value="OAQ33959.1"/>
    <property type="molecule type" value="Genomic_DNA"/>
</dbReference>
<reference evidence="1 2" key="1">
    <citation type="submission" date="2016-05" db="EMBL/GenBank/DDBJ databases">
        <title>Genome sequencing reveals origins of a unique bacterial endosymbiosis in the earliest lineages of terrestrial Fungi.</title>
        <authorList>
            <consortium name="DOE Joint Genome Institute"/>
            <person name="Uehling J."/>
            <person name="Gryganskyi A."/>
            <person name="Hameed K."/>
            <person name="Tschaplinski T."/>
            <person name="Misztal P."/>
            <person name="Wu S."/>
            <person name="Desiro A."/>
            <person name="Vande Pol N."/>
            <person name="Du Z.-Y."/>
            <person name="Zienkiewicz A."/>
            <person name="Zienkiewicz K."/>
            <person name="Morin E."/>
            <person name="Tisserant E."/>
            <person name="Splivallo R."/>
            <person name="Hainaut M."/>
            <person name="Henrissat B."/>
            <person name="Ohm R."/>
            <person name="Kuo A."/>
            <person name="Yan J."/>
            <person name="Lipzen A."/>
            <person name="Nolan M."/>
            <person name="Labutti K."/>
            <person name="Barry K."/>
            <person name="Goldstein A."/>
            <person name="Labbe J."/>
            <person name="Schadt C."/>
            <person name="Tuskan G."/>
            <person name="Grigoriev I."/>
            <person name="Martin F."/>
            <person name="Vilgalys R."/>
            <person name="Bonito G."/>
        </authorList>
    </citation>
    <scope>NUCLEOTIDE SEQUENCE [LARGE SCALE GENOMIC DNA]</scope>
    <source>
        <strain evidence="1 2">AG-77</strain>
    </source>
</reference>
<sequence>MWACRGLKVFKLRVAFELSDKQYIQTQEGVFRQLSRLTRLRALNVGTRTTTTIQQQMYSLFSKNTDESLQFKLEYGLAQLTGLERLKILSVCSSSGGGGGGVPQRLEREDVDWMRR</sequence>
<gene>
    <name evidence="1" type="ORF">K457DRAFT_187954</name>
</gene>
<keyword evidence="2" id="KW-1185">Reference proteome</keyword>
<protein>
    <submittedName>
        <fullName evidence="1">Uncharacterized protein</fullName>
    </submittedName>
</protein>
<dbReference type="OrthoDB" id="2354556at2759"/>
<proteinExistence type="predicted"/>
<organism evidence="1 2">
    <name type="scientific">Linnemannia elongata AG-77</name>
    <dbReference type="NCBI Taxonomy" id="1314771"/>
    <lineage>
        <taxon>Eukaryota</taxon>
        <taxon>Fungi</taxon>
        <taxon>Fungi incertae sedis</taxon>
        <taxon>Mucoromycota</taxon>
        <taxon>Mortierellomycotina</taxon>
        <taxon>Mortierellomycetes</taxon>
        <taxon>Mortierellales</taxon>
        <taxon>Mortierellaceae</taxon>
        <taxon>Linnemannia</taxon>
    </lineage>
</organism>
<name>A0A197KC31_9FUNG</name>
<evidence type="ECO:0000313" key="2">
    <source>
        <dbReference type="Proteomes" id="UP000078512"/>
    </source>
</evidence>
<accession>A0A197KC31</accession>
<evidence type="ECO:0000313" key="1">
    <source>
        <dbReference type="EMBL" id="OAQ33959.1"/>
    </source>
</evidence>
<dbReference type="Proteomes" id="UP000078512">
    <property type="component" value="Unassembled WGS sequence"/>
</dbReference>
<dbReference type="AlphaFoldDB" id="A0A197KC31"/>